<dbReference type="SUPFAM" id="SSF47384">
    <property type="entry name" value="Homodimeric domain of signal transducing histidine kinase"/>
    <property type="match status" value="1"/>
</dbReference>
<evidence type="ECO:0000256" key="6">
    <source>
        <dbReference type="ARBA" id="ARBA00022840"/>
    </source>
</evidence>
<dbReference type="Pfam" id="PF08447">
    <property type="entry name" value="PAS_3"/>
    <property type="match status" value="1"/>
</dbReference>
<name>A0ABM7VEX4_9BACT</name>
<dbReference type="PROSITE" id="PS50109">
    <property type="entry name" value="HIS_KIN"/>
    <property type="match status" value="1"/>
</dbReference>
<evidence type="ECO:0000256" key="3">
    <source>
        <dbReference type="ARBA" id="ARBA00022679"/>
    </source>
</evidence>
<dbReference type="SUPFAM" id="SSF55874">
    <property type="entry name" value="ATPase domain of HSP90 chaperone/DNA topoisomerase II/histidine kinase"/>
    <property type="match status" value="1"/>
</dbReference>
<dbReference type="EC" id="2.7.13.3" evidence="2"/>
<keyword evidence="6" id="KW-0067">ATP-binding</keyword>
<keyword evidence="10" id="KW-1185">Reference proteome</keyword>
<dbReference type="InterPro" id="IPR003594">
    <property type="entry name" value="HATPase_dom"/>
</dbReference>
<proteinExistence type="predicted"/>
<dbReference type="InterPro" id="IPR013655">
    <property type="entry name" value="PAS_fold_3"/>
</dbReference>
<evidence type="ECO:0000256" key="2">
    <source>
        <dbReference type="ARBA" id="ARBA00012438"/>
    </source>
</evidence>
<dbReference type="EMBL" id="AP025292">
    <property type="protein sequence ID" value="BDC99480.1"/>
    <property type="molecule type" value="Genomic_DNA"/>
</dbReference>
<dbReference type="InterPro" id="IPR036890">
    <property type="entry name" value="HATPase_C_sf"/>
</dbReference>
<dbReference type="Proteomes" id="UP001354989">
    <property type="component" value="Chromosome"/>
</dbReference>
<dbReference type="Pfam" id="PF02518">
    <property type="entry name" value="HATPase_c"/>
    <property type="match status" value="1"/>
</dbReference>
<keyword evidence="3" id="KW-0808">Transferase</keyword>
<evidence type="ECO:0000256" key="5">
    <source>
        <dbReference type="ARBA" id="ARBA00022777"/>
    </source>
</evidence>
<comment type="catalytic activity">
    <reaction evidence="1">
        <text>ATP + protein L-histidine = ADP + protein N-phospho-L-histidine.</text>
        <dbReference type="EC" id="2.7.13.3"/>
    </reaction>
</comment>
<keyword evidence="5" id="KW-0418">Kinase</keyword>
<evidence type="ECO:0000256" key="4">
    <source>
        <dbReference type="ARBA" id="ARBA00022741"/>
    </source>
</evidence>
<keyword evidence="4" id="KW-0547">Nucleotide-binding</keyword>
<evidence type="ECO:0000313" key="9">
    <source>
        <dbReference type="EMBL" id="BDC99480.1"/>
    </source>
</evidence>
<dbReference type="InterPro" id="IPR005467">
    <property type="entry name" value="His_kinase_dom"/>
</dbReference>
<reference evidence="9 10" key="1">
    <citation type="submission" date="2021-12" db="EMBL/GenBank/DDBJ databases">
        <title>Genome sequencing of bacteria with rrn-lacking chromosome and rrn-plasmid.</title>
        <authorList>
            <person name="Anda M."/>
            <person name="Iwasaki W."/>
        </authorList>
    </citation>
    <scope>NUCLEOTIDE SEQUENCE [LARGE SCALE GENOMIC DNA]</scope>
    <source>
        <strain evidence="9 10">NBRC 101262</strain>
    </source>
</reference>
<dbReference type="SUPFAM" id="SSF55785">
    <property type="entry name" value="PYP-like sensor domain (PAS domain)"/>
    <property type="match status" value="1"/>
</dbReference>
<dbReference type="Gene3D" id="3.30.565.10">
    <property type="entry name" value="Histidine kinase-like ATPase, C-terminal domain"/>
    <property type="match status" value="1"/>
</dbReference>
<organism evidence="9 10">
    <name type="scientific">Persicobacter psychrovividus</name>
    <dbReference type="NCBI Taxonomy" id="387638"/>
    <lineage>
        <taxon>Bacteria</taxon>
        <taxon>Pseudomonadati</taxon>
        <taxon>Bacteroidota</taxon>
        <taxon>Cytophagia</taxon>
        <taxon>Cytophagales</taxon>
        <taxon>Persicobacteraceae</taxon>
        <taxon>Persicobacter</taxon>
    </lineage>
</organism>
<evidence type="ECO:0000256" key="7">
    <source>
        <dbReference type="ARBA" id="ARBA00023012"/>
    </source>
</evidence>
<evidence type="ECO:0000256" key="1">
    <source>
        <dbReference type="ARBA" id="ARBA00000085"/>
    </source>
</evidence>
<dbReference type="Gene3D" id="1.10.287.130">
    <property type="match status" value="1"/>
</dbReference>
<dbReference type="PANTHER" id="PTHR42878:SF7">
    <property type="entry name" value="SENSOR HISTIDINE KINASE GLRK"/>
    <property type="match status" value="1"/>
</dbReference>
<keyword evidence="7" id="KW-0902">Two-component regulatory system</keyword>
<dbReference type="PRINTS" id="PR00344">
    <property type="entry name" value="BCTRLSENSOR"/>
</dbReference>
<dbReference type="InterPro" id="IPR035965">
    <property type="entry name" value="PAS-like_dom_sf"/>
</dbReference>
<dbReference type="Gene3D" id="3.30.450.20">
    <property type="entry name" value="PAS domain"/>
    <property type="match status" value="1"/>
</dbReference>
<dbReference type="SMART" id="SM00387">
    <property type="entry name" value="HATPase_c"/>
    <property type="match status" value="1"/>
</dbReference>
<feature type="domain" description="Histidine kinase" evidence="8">
    <location>
        <begin position="320"/>
        <end position="535"/>
    </location>
</feature>
<dbReference type="InterPro" id="IPR036097">
    <property type="entry name" value="HisK_dim/P_sf"/>
</dbReference>
<evidence type="ECO:0000313" key="10">
    <source>
        <dbReference type="Proteomes" id="UP001354989"/>
    </source>
</evidence>
<dbReference type="RefSeq" id="WP_338396823.1">
    <property type="nucleotide sequence ID" value="NZ_AP025292.1"/>
</dbReference>
<protein>
    <recommendedName>
        <fullName evidence="2">histidine kinase</fullName>
        <ecNumber evidence="2">2.7.13.3</ecNumber>
    </recommendedName>
</protein>
<dbReference type="InterPro" id="IPR050351">
    <property type="entry name" value="BphY/WalK/GraS-like"/>
</dbReference>
<dbReference type="InterPro" id="IPR004358">
    <property type="entry name" value="Sig_transdc_His_kin-like_C"/>
</dbReference>
<dbReference type="PANTHER" id="PTHR42878">
    <property type="entry name" value="TWO-COMPONENT HISTIDINE KINASE"/>
    <property type="match status" value="1"/>
</dbReference>
<evidence type="ECO:0000259" key="8">
    <source>
        <dbReference type="PROSITE" id="PS50109"/>
    </source>
</evidence>
<gene>
    <name evidence="9" type="ORF">PEPS_17610</name>
</gene>
<dbReference type="CDD" id="cd00075">
    <property type="entry name" value="HATPase"/>
    <property type="match status" value="1"/>
</dbReference>
<sequence length="539" mass="62552">MNNSFEQPLNFQHILTHLKDFSHSLELSNFIVQAVERKNTCLLWDMNKGEVLGLDGLSRYFPLPKEVERPCDANIFLSLFRNEDQWMIAQFLQDNNNEQGSTNMMCCLSQGQEEVYFRIFLQWFPEIEILGFEFKMTSAHPFQLKDQQKDERALLLHKKLSLEICSEIKVGGFWLQVGEELGWCSPTVYTILGLDDRSVAPTVQNFMEYLHPRFRQTLSTKFLSLEHGKFYHFEIQLRHKVYGYRWVAFGVKREKVGQETYLIGYFKDIHEEHSKKALADQQEHQLSTTKQRIYELKDSLSEMKYRLSNREQELDQLIYRIAHNLRAPVATQKGLISILKLGVSPQELTDLMERMENNAEQMDQFIFQIMQYLNMTKDNQRFVRQIDVRQMVMDILNKVHESHLYPLVKISRVTGNFPLPIFVGNEAKVAVIFENLIANAFKFADVLGDSQSVTVHLDISEKGLSAKVIDNGQGIHRNEIPNIFTMFYRGLQPKISNGLGLFVVKNAVEDLGGWVSVESELKVGSTFSIFIPQKKVQSL</sequence>
<accession>A0ABM7VEX4</accession>